<dbReference type="EMBL" id="ML210239">
    <property type="protein sequence ID" value="TFK22512.1"/>
    <property type="molecule type" value="Genomic_DNA"/>
</dbReference>
<feature type="region of interest" description="Disordered" evidence="1">
    <location>
        <begin position="482"/>
        <end position="603"/>
    </location>
</feature>
<feature type="region of interest" description="Disordered" evidence="1">
    <location>
        <begin position="398"/>
        <end position="445"/>
    </location>
</feature>
<feature type="region of interest" description="Disordered" evidence="1">
    <location>
        <begin position="132"/>
        <end position="244"/>
    </location>
</feature>
<feature type="compositionally biased region" description="Polar residues" evidence="1">
    <location>
        <begin position="590"/>
        <end position="603"/>
    </location>
</feature>
<name>A0A5C3KQ51_COPMA</name>
<evidence type="ECO:0000256" key="1">
    <source>
        <dbReference type="SAM" id="MobiDB-lite"/>
    </source>
</evidence>
<feature type="compositionally biased region" description="Polar residues" evidence="1">
    <location>
        <begin position="528"/>
        <end position="537"/>
    </location>
</feature>
<sequence>MGYASYGSAQMAKLDNQLTHAVQMVCEWGNHVSAGNPNDAVGGGVGGGSGAVTGLWIGGQFKAGPVEHVMDGVNAGSPGSGNAGASSNGNVDMPVTPLMTAMGGGHEVLGSDYASGARGWNGSAWTGAGVTPGWTGATASQPAHPTGVNGSNRMSISSSVGETTFDPVEHQRQVQLQQHQHQHQHQHQQHQHQQRQQQQQQYSSAPALTMSPWLPAGHNAHQSHPPRREGSSRTRTPTPPIPIHLFDFSLASDKERAFMENRDHHARVYSQGGVPGSATGSPASGTGANTKGPGHGHDHRHSQTTAVMPMGDRTNRLGGGGNGNGRGAASANDRSGGMMSLGMSEMANSLDDILNAPYAAVGGAAHVGPGNSALMGIGMGPAGISGVNALGLNSLSTIGKREREKERAKQKERSNKGQKTTRGRDKKAKEKKKDKERRRERMDAEWVDARRSDYPDVALAIAGRDGLSSSAPVGVYPYSYGAQASGSSHHQRPSTSGGFRQNGTVDESESESEDSEDDDTDADDGQPHSHSQSQLQGRSWFGTGFGTQGSPGHTPALVPSRLQPQPHSEGYAHAPQQQPSMPQIQYQHQLMHQSGSQQLQQHRSHTLPTLPTYMQSQHVPSVPHRASTMPTIGTTVSIPPIPRFPEPTIPPVPPPLPPNEEESDDSDSEDEEADDAEAFIPPLDDFGAPPGAAMQGHQGGHHALHSQQAPSPQAHHPHAHQQQQHYQQGMQYRHPHQHQMYHPYPPSTYPQQQRQT</sequence>
<feature type="compositionally biased region" description="Polar residues" evidence="1">
    <location>
        <begin position="482"/>
        <end position="505"/>
    </location>
</feature>
<feature type="compositionally biased region" description="Acidic residues" evidence="1">
    <location>
        <begin position="659"/>
        <end position="677"/>
    </location>
</feature>
<evidence type="ECO:0000313" key="2">
    <source>
        <dbReference type="EMBL" id="TFK22512.1"/>
    </source>
</evidence>
<feature type="compositionally biased region" description="Basic and acidic residues" evidence="1">
    <location>
        <begin position="427"/>
        <end position="445"/>
    </location>
</feature>
<evidence type="ECO:0000313" key="3">
    <source>
        <dbReference type="Proteomes" id="UP000307440"/>
    </source>
</evidence>
<gene>
    <name evidence="2" type="ORF">FA15DRAFT_671483</name>
</gene>
<proteinExistence type="predicted"/>
<feature type="compositionally biased region" description="Pro residues" evidence="1">
    <location>
        <begin position="639"/>
        <end position="658"/>
    </location>
</feature>
<feature type="compositionally biased region" description="Low complexity" evidence="1">
    <location>
        <begin position="276"/>
        <end position="288"/>
    </location>
</feature>
<keyword evidence="3" id="KW-1185">Reference proteome</keyword>
<dbReference type="Proteomes" id="UP000307440">
    <property type="component" value="Unassembled WGS sequence"/>
</dbReference>
<feature type="compositionally biased region" description="Basic residues" evidence="1">
    <location>
        <begin position="180"/>
        <end position="193"/>
    </location>
</feature>
<feature type="compositionally biased region" description="Low complexity" evidence="1">
    <location>
        <begin position="705"/>
        <end position="732"/>
    </location>
</feature>
<protein>
    <submittedName>
        <fullName evidence="2">Uncharacterized protein</fullName>
    </submittedName>
</protein>
<feature type="region of interest" description="Disordered" evidence="1">
    <location>
        <begin position="622"/>
        <end position="756"/>
    </location>
</feature>
<feature type="region of interest" description="Disordered" evidence="1">
    <location>
        <begin position="267"/>
        <end position="336"/>
    </location>
</feature>
<reference evidence="2 3" key="1">
    <citation type="journal article" date="2019" name="Nat. Ecol. Evol.">
        <title>Megaphylogeny resolves global patterns of mushroom evolution.</title>
        <authorList>
            <person name="Varga T."/>
            <person name="Krizsan K."/>
            <person name="Foldi C."/>
            <person name="Dima B."/>
            <person name="Sanchez-Garcia M."/>
            <person name="Sanchez-Ramirez S."/>
            <person name="Szollosi G.J."/>
            <person name="Szarkandi J.G."/>
            <person name="Papp V."/>
            <person name="Albert L."/>
            <person name="Andreopoulos W."/>
            <person name="Angelini C."/>
            <person name="Antonin V."/>
            <person name="Barry K.W."/>
            <person name="Bougher N.L."/>
            <person name="Buchanan P."/>
            <person name="Buyck B."/>
            <person name="Bense V."/>
            <person name="Catcheside P."/>
            <person name="Chovatia M."/>
            <person name="Cooper J."/>
            <person name="Damon W."/>
            <person name="Desjardin D."/>
            <person name="Finy P."/>
            <person name="Geml J."/>
            <person name="Haridas S."/>
            <person name="Hughes K."/>
            <person name="Justo A."/>
            <person name="Karasinski D."/>
            <person name="Kautmanova I."/>
            <person name="Kiss B."/>
            <person name="Kocsube S."/>
            <person name="Kotiranta H."/>
            <person name="LaButti K.M."/>
            <person name="Lechner B.E."/>
            <person name="Liimatainen K."/>
            <person name="Lipzen A."/>
            <person name="Lukacs Z."/>
            <person name="Mihaltcheva S."/>
            <person name="Morgado L.N."/>
            <person name="Niskanen T."/>
            <person name="Noordeloos M.E."/>
            <person name="Ohm R.A."/>
            <person name="Ortiz-Santana B."/>
            <person name="Ovrebo C."/>
            <person name="Racz N."/>
            <person name="Riley R."/>
            <person name="Savchenko A."/>
            <person name="Shiryaev A."/>
            <person name="Soop K."/>
            <person name="Spirin V."/>
            <person name="Szebenyi C."/>
            <person name="Tomsovsky M."/>
            <person name="Tulloss R.E."/>
            <person name="Uehling J."/>
            <person name="Grigoriev I.V."/>
            <person name="Vagvolgyi C."/>
            <person name="Papp T."/>
            <person name="Martin F.M."/>
            <person name="Miettinen O."/>
            <person name="Hibbett D.S."/>
            <person name="Nagy L.G."/>
        </authorList>
    </citation>
    <scope>NUCLEOTIDE SEQUENCE [LARGE SCALE GENOMIC DNA]</scope>
    <source>
        <strain evidence="2 3">CBS 121175</strain>
    </source>
</reference>
<feature type="compositionally biased region" description="Basic and acidic residues" evidence="1">
    <location>
        <begin position="399"/>
        <end position="415"/>
    </location>
</feature>
<organism evidence="2 3">
    <name type="scientific">Coprinopsis marcescibilis</name>
    <name type="common">Agaric fungus</name>
    <name type="synonym">Psathyrella marcescibilis</name>
    <dbReference type="NCBI Taxonomy" id="230819"/>
    <lineage>
        <taxon>Eukaryota</taxon>
        <taxon>Fungi</taxon>
        <taxon>Dikarya</taxon>
        <taxon>Basidiomycota</taxon>
        <taxon>Agaricomycotina</taxon>
        <taxon>Agaricomycetes</taxon>
        <taxon>Agaricomycetidae</taxon>
        <taxon>Agaricales</taxon>
        <taxon>Agaricineae</taxon>
        <taxon>Psathyrellaceae</taxon>
        <taxon>Coprinopsis</taxon>
    </lineage>
</organism>
<feature type="compositionally biased region" description="Acidic residues" evidence="1">
    <location>
        <begin position="506"/>
        <end position="524"/>
    </location>
</feature>
<feature type="compositionally biased region" description="Gly residues" evidence="1">
    <location>
        <begin position="317"/>
        <end position="326"/>
    </location>
</feature>
<dbReference type="AlphaFoldDB" id="A0A5C3KQ51"/>
<feature type="compositionally biased region" description="Polar residues" evidence="1">
    <location>
        <begin position="137"/>
        <end position="162"/>
    </location>
</feature>
<accession>A0A5C3KQ51</accession>
<feature type="compositionally biased region" description="Low complexity" evidence="1">
    <location>
        <begin position="575"/>
        <end position="589"/>
    </location>
</feature>